<name>A0A0C5WWQ4_9GAMM</name>
<dbReference type="PATRIC" id="fig|658445.3.peg.4850"/>
<proteinExistence type="predicted"/>
<dbReference type="InterPro" id="IPR055401">
    <property type="entry name" value="CEMIP_beta-hel_dom"/>
</dbReference>
<dbReference type="SUPFAM" id="SSF49785">
    <property type="entry name" value="Galactose-binding domain-like"/>
    <property type="match status" value="1"/>
</dbReference>
<accession>A0A0C5WWQ4</accession>
<dbReference type="InterPro" id="IPR000421">
    <property type="entry name" value="FA58C"/>
</dbReference>
<feature type="signal peptide" evidence="3">
    <location>
        <begin position="1"/>
        <end position="21"/>
    </location>
</feature>
<dbReference type="KEGG" id="pgb:H744_2c2806"/>
<dbReference type="InterPro" id="IPR008979">
    <property type="entry name" value="Galactose-bd-like_sf"/>
</dbReference>
<dbReference type="Pfam" id="PF00754">
    <property type="entry name" value="F5_F8_type_C"/>
    <property type="match status" value="1"/>
</dbReference>
<dbReference type="InterPro" id="IPR052387">
    <property type="entry name" value="Fibrocystin"/>
</dbReference>
<dbReference type="SMART" id="SM01225">
    <property type="entry name" value="G8"/>
    <property type="match status" value="1"/>
</dbReference>
<reference evidence="5 6" key="1">
    <citation type="submission" date="2013-05" db="EMBL/GenBank/DDBJ databases">
        <title>Complete genome sequence of the lipase-producing bacterium Photobacterium gaetbulicola Gung47.</title>
        <authorList>
            <person name="Kim Y.-O."/>
        </authorList>
    </citation>
    <scope>NUCLEOTIDE SEQUENCE [LARGE SCALE GENOMIC DNA]</scope>
    <source>
        <strain evidence="5 6">Gung47</strain>
    </source>
</reference>
<evidence type="ECO:0000256" key="1">
    <source>
        <dbReference type="ARBA" id="ARBA00022729"/>
    </source>
</evidence>
<evidence type="ECO:0000259" key="4">
    <source>
        <dbReference type="PROSITE" id="PS51484"/>
    </source>
</evidence>
<dbReference type="AlphaFoldDB" id="A0A0C5WWQ4"/>
<dbReference type="PROSITE" id="PS51484">
    <property type="entry name" value="G8"/>
    <property type="match status" value="1"/>
</dbReference>
<feature type="domain" description="G8" evidence="4">
    <location>
        <begin position="58"/>
        <end position="186"/>
    </location>
</feature>
<dbReference type="HOGENOM" id="CLU_320005_0_0_6"/>
<dbReference type="Proteomes" id="UP000032303">
    <property type="component" value="Chromosome 2"/>
</dbReference>
<organism evidence="5 6">
    <name type="scientific">Photobacterium gaetbulicola Gung47</name>
    <dbReference type="NCBI Taxonomy" id="658445"/>
    <lineage>
        <taxon>Bacteria</taxon>
        <taxon>Pseudomonadati</taxon>
        <taxon>Pseudomonadota</taxon>
        <taxon>Gammaproteobacteria</taxon>
        <taxon>Vibrionales</taxon>
        <taxon>Vibrionaceae</taxon>
        <taxon>Photobacterium</taxon>
    </lineage>
</organism>
<feature type="chain" id="PRO_5002184677" evidence="3">
    <location>
        <begin position="22"/>
        <end position="907"/>
    </location>
</feature>
<dbReference type="Gene3D" id="2.60.120.260">
    <property type="entry name" value="Galactose-binding domain-like"/>
    <property type="match status" value="1"/>
</dbReference>
<dbReference type="PANTHER" id="PTHR46769:SF2">
    <property type="entry name" value="FIBROCYSTIN-L ISOFORM 2 PRECURSOR-RELATED"/>
    <property type="match status" value="1"/>
</dbReference>
<dbReference type="Pfam" id="PF24606">
    <property type="entry name" value="CEMIP_beta-hel"/>
    <property type="match status" value="1"/>
</dbReference>
<keyword evidence="1 3" id="KW-0732">Signal</keyword>
<evidence type="ECO:0000313" key="5">
    <source>
        <dbReference type="EMBL" id="AJR09459.1"/>
    </source>
</evidence>
<dbReference type="EMBL" id="CP005974">
    <property type="protein sequence ID" value="AJR09459.1"/>
    <property type="molecule type" value="Genomic_DNA"/>
</dbReference>
<evidence type="ECO:0000256" key="2">
    <source>
        <dbReference type="ARBA" id="ARBA00023180"/>
    </source>
</evidence>
<dbReference type="Pfam" id="PF10162">
    <property type="entry name" value="G8"/>
    <property type="match status" value="1"/>
</dbReference>
<evidence type="ECO:0000313" key="6">
    <source>
        <dbReference type="Proteomes" id="UP000032303"/>
    </source>
</evidence>
<dbReference type="PANTHER" id="PTHR46769">
    <property type="entry name" value="POLYCYSTIC KIDNEY AND HEPATIC DISEASE 1 (AUTOSOMAL RECESSIVE)-LIKE 1"/>
    <property type="match status" value="1"/>
</dbReference>
<sequence length="907" mass="99971">MRYIRLALIVLGLFSAVTVWASGDEMSHDAEHMAVLNLVQGQFVTHKSIQDGDWSDPNTWGGAVPDLGSRVQISAGHHVTLDKPVAAPIRTVRIDGTLSVATNKNVALTLETMVVTDNGSLQIGTQYQPTAANVEVVFIDYDNNGFETVDNASADFDPFKLGVGLIVMGNLEAHGAIKKGYTTFDGAKAGDSVLNVDTVPAGWRVGDIVAVAGTTRGSTLSDAEQHEMRTIVSLTGSTIELDSPLAYDRHLPRHNKADLTLKLHIINLTRNITFSTHPDGRDTSVTHGDSRKQEFTQRGHLMFMHSASVDFRYVALHYLGRTNKRWTAQSTVLNEDGSYTVATNPLARYPLHFHMNYDQQLGVVEGNAVLTSPGFGYVNHSSYARMRDNVAYGVFGSAFVSELGDELGSFIGNIAMKTYGTKTSGTGRVGGASRFDKGHRGESFWIQSRLVQYQDNIAIGFSWAGFSTWLEQGFDSGFYDRHVNARLVNNYKSEYNDVDTVSVEQARNNNTTPLYVNNLAYSGRMGFEDARLRAKTNGFTAHNVFAGQTRWYSGTSDHWNTTVIGDLDNPVDAKGIEEHGNSPRITYTDLHVEGYAEGIAVCRKGYCGVVNAFMNNVTDFTFNKQWNYGSPAYVVGDVRFGKLSDAALAGRERIHFDVEFGYGSTTKSPFTPMVIDIDDWGQAYQVHMIKEQAPEFVPYPTGERNPPVAEWADKDNLWFEQLWGTPIGGTWIPDNAIAVAKTHNMRLEPISTLPVTPVSYLPTYEPLSIAAVSANTENQGRVADLAIDGDPATKWVANLEDVAHEDILFTIELDGQYYVNSLAMSHANGDIRSYYIDVDVSRDGVNFTPVDRYLTPGNTAELVGYPIGTSGVKYIRLRMQGNNGADLVKRGWTNIQELQVVGRHSQY</sequence>
<gene>
    <name evidence="5" type="ORF">H744_2c2806</name>
</gene>
<keyword evidence="2" id="KW-0325">Glycoprotein</keyword>
<evidence type="ECO:0000256" key="3">
    <source>
        <dbReference type="SAM" id="SignalP"/>
    </source>
</evidence>
<dbReference type="STRING" id="658445.H744_2c2806"/>
<protein>
    <submittedName>
        <fullName evidence="5">Putative hemolysin-type calcium-binding region protein</fullName>
    </submittedName>
</protein>
<dbReference type="OrthoDB" id="220114at2"/>
<keyword evidence="6" id="KW-1185">Reference proteome</keyword>
<dbReference type="InterPro" id="IPR019316">
    <property type="entry name" value="G8_domain"/>
</dbReference>